<gene>
    <name evidence="6" type="ORF">Rhopal_004279-T1</name>
</gene>
<organism evidence="6 7">
    <name type="scientific">Rhodotorula paludigena</name>
    <dbReference type="NCBI Taxonomy" id="86838"/>
    <lineage>
        <taxon>Eukaryota</taxon>
        <taxon>Fungi</taxon>
        <taxon>Dikarya</taxon>
        <taxon>Basidiomycota</taxon>
        <taxon>Pucciniomycotina</taxon>
        <taxon>Microbotryomycetes</taxon>
        <taxon>Sporidiobolales</taxon>
        <taxon>Sporidiobolaceae</taxon>
        <taxon>Rhodotorula</taxon>
    </lineage>
</organism>
<evidence type="ECO:0000256" key="4">
    <source>
        <dbReference type="SAM" id="MobiDB-lite"/>
    </source>
</evidence>
<evidence type="ECO:0000256" key="2">
    <source>
        <dbReference type="ARBA" id="ARBA00022857"/>
    </source>
</evidence>
<dbReference type="Pfam" id="PF00248">
    <property type="entry name" value="Aldo_ket_red"/>
    <property type="match status" value="1"/>
</dbReference>
<dbReference type="SUPFAM" id="SSF51430">
    <property type="entry name" value="NAD(P)-linked oxidoreductase"/>
    <property type="match status" value="1"/>
</dbReference>
<keyword evidence="7" id="KW-1185">Reference proteome</keyword>
<dbReference type="PRINTS" id="PR00069">
    <property type="entry name" value="ALDKETRDTASE"/>
</dbReference>
<comment type="similarity">
    <text evidence="1">Belongs to the aldo/keto reductase family.</text>
</comment>
<keyword evidence="3" id="KW-0560">Oxidoreductase</keyword>
<protein>
    <recommendedName>
        <fullName evidence="5">NADP-dependent oxidoreductase domain-containing protein</fullName>
    </recommendedName>
</protein>
<evidence type="ECO:0000313" key="6">
    <source>
        <dbReference type="EMBL" id="GJN91260.1"/>
    </source>
</evidence>
<evidence type="ECO:0000256" key="1">
    <source>
        <dbReference type="ARBA" id="ARBA00007905"/>
    </source>
</evidence>
<keyword evidence="2" id="KW-0521">NADP</keyword>
<evidence type="ECO:0000259" key="5">
    <source>
        <dbReference type="Pfam" id="PF00248"/>
    </source>
</evidence>
<dbReference type="Gene3D" id="3.20.20.100">
    <property type="entry name" value="NADP-dependent oxidoreductase domain"/>
    <property type="match status" value="1"/>
</dbReference>
<feature type="region of interest" description="Disordered" evidence="4">
    <location>
        <begin position="1"/>
        <end position="28"/>
    </location>
</feature>
<accession>A0AAV5GP13</accession>
<comment type="caution">
    <text evidence="6">The sequence shown here is derived from an EMBL/GenBank/DDBJ whole genome shotgun (WGS) entry which is preliminary data.</text>
</comment>
<dbReference type="InterPro" id="IPR023210">
    <property type="entry name" value="NADP_OxRdtase_dom"/>
</dbReference>
<dbReference type="PANTHER" id="PTHR43827:SF3">
    <property type="entry name" value="NADP-DEPENDENT OXIDOREDUCTASE DOMAIN-CONTAINING PROTEIN"/>
    <property type="match status" value="1"/>
</dbReference>
<dbReference type="GO" id="GO:0016616">
    <property type="term" value="F:oxidoreductase activity, acting on the CH-OH group of donors, NAD or NADP as acceptor"/>
    <property type="evidence" value="ECO:0007669"/>
    <property type="project" value="UniProtKB-ARBA"/>
</dbReference>
<feature type="domain" description="NADP-dependent oxidoreductase" evidence="5">
    <location>
        <begin position="36"/>
        <end position="284"/>
    </location>
</feature>
<name>A0AAV5GP13_9BASI</name>
<reference evidence="6 7" key="1">
    <citation type="submission" date="2021-12" db="EMBL/GenBank/DDBJ databases">
        <title>High titer production of polyol ester of fatty acids by Rhodotorula paludigena BS15 towards product separation-free biomass refinery.</title>
        <authorList>
            <person name="Mano J."/>
            <person name="Ono H."/>
            <person name="Tanaka T."/>
            <person name="Naito K."/>
            <person name="Sushida H."/>
            <person name="Ike M."/>
            <person name="Tokuyasu K."/>
            <person name="Kitaoka M."/>
        </authorList>
    </citation>
    <scope>NUCLEOTIDE SEQUENCE [LARGE SCALE GENOMIC DNA]</scope>
    <source>
        <strain evidence="6 7">BS15</strain>
    </source>
</reference>
<feature type="compositionally biased region" description="Basic and acidic residues" evidence="4">
    <location>
        <begin position="283"/>
        <end position="292"/>
    </location>
</feature>
<sequence length="304" mass="33625">MTVPTFKLSDGTTIPALNSGAGHPNDKTPGISSLLIKEGVRALDTAQAYLTETGTGDGVRLAEKEHGVPSSEVYITTKVSTEEGDPTKPGIALEDLRQTVLDRISNLGFQPNLLLIHNPFVPPKGKLVEFWKILEDMKDKGELTASLGVSNFRPQDFDELLPHCKHKPVINQIEYHPYVLEHLKPNLDIMKEHDILIQAYRPLTPLLRHPTGGPIKPILEKIAARLSSETGREVDAAMAQLLWIRTKGVISVTASSNEERIKKLALTQELRDLTEDEVDEIDAAGRRTEHMTVDFSSPDLPEDV</sequence>
<evidence type="ECO:0000256" key="3">
    <source>
        <dbReference type="ARBA" id="ARBA00023002"/>
    </source>
</evidence>
<dbReference type="EMBL" id="BQKY01000008">
    <property type="protein sequence ID" value="GJN91260.1"/>
    <property type="molecule type" value="Genomic_DNA"/>
</dbReference>
<dbReference type="InterPro" id="IPR020471">
    <property type="entry name" value="AKR"/>
</dbReference>
<dbReference type="Proteomes" id="UP001342314">
    <property type="component" value="Unassembled WGS sequence"/>
</dbReference>
<feature type="region of interest" description="Disordered" evidence="4">
    <location>
        <begin position="283"/>
        <end position="304"/>
    </location>
</feature>
<dbReference type="PANTHER" id="PTHR43827">
    <property type="entry name" value="2,5-DIKETO-D-GLUCONIC ACID REDUCTASE"/>
    <property type="match status" value="1"/>
</dbReference>
<proteinExistence type="inferred from homology"/>
<dbReference type="AlphaFoldDB" id="A0AAV5GP13"/>
<dbReference type="InterPro" id="IPR036812">
    <property type="entry name" value="NAD(P)_OxRdtase_dom_sf"/>
</dbReference>
<evidence type="ECO:0000313" key="7">
    <source>
        <dbReference type="Proteomes" id="UP001342314"/>
    </source>
</evidence>